<protein>
    <recommendedName>
        <fullName evidence="5">ASST-domain-containing protein</fullName>
    </recommendedName>
</protein>
<feature type="region of interest" description="Disordered" evidence="1">
    <location>
        <begin position="728"/>
        <end position="782"/>
    </location>
</feature>
<dbReference type="AlphaFoldDB" id="A0AAV9PKV1"/>
<organism evidence="3 4">
    <name type="scientific">Saxophila tyrrhenica</name>
    <dbReference type="NCBI Taxonomy" id="1690608"/>
    <lineage>
        <taxon>Eukaryota</taxon>
        <taxon>Fungi</taxon>
        <taxon>Dikarya</taxon>
        <taxon>Ascomycota</taxon>
        <taxon>Pezizomycotina</taxon>
        <taxon>Dothideomycetes</taxon>
        <taxon>Dothideomycetidae</taxon>
        <taxon>Mycosphaerellales</taxon>
        <taxon>Extremaceae</taxon>
        <taxon>Saxophila</taxon>
    </lineage>
</organism>
<feature type="transmembrane region" description="Helical" evidence="2">
    <location>
        <begin position="796"/>
        <end position="816"/>
    </location>
</feature>
<dbReference type="GeneID" id="89923884"/>
<dbReference type="InterPro" id="IPR053143">
    <property type="entry name" value="Arylsulfate_ST"/>
</dbReference>
<reference evidence="3 4" key="1">
    <citation type="submission" date="2023-08" db="EMBL/GenBank/DDBJ databases">
        <title>Black Yeasts Isolated from many extreme environments.</title>
        <authorList>
            <person name="Coleine C."/>
            <person name="Stajich J.E."/>
            <person name="Selbmann L."/>
        </authorList>
    </citation>
    <scope>NUCLEOTIDE SEQUENCE [LARGE SCALE GENOMIC DNA]</scope>
    <source>
        <strain evidence="3 4">CCFEE 5935</strain>
    </source>
</reference>
<accession>A0AAV9PKV1</accession>
<evidence type="ECO:0000313" key="4">
    <source>
        <dbReference type="Proteomes" id="UP001337655"/>
    </source>
</evidence>
<dbReference type="SUPFAM" id="SSF63829">
    <property type="entry name" value="Calcium-dependent phosphotriesterase"/>
    <property type="match status" value="1"/>
</dbReference>
<dbReference type="InterPro" id="IPR039535">
    <property type="entry name" value="ASST-like"/>
</dbReference>
<comment type="caution">
    <text evidence="3">The sequence shown here is derived from an EMBL/GenBank/DDBJ whole genome shotgun (WGS) entry which is preliminary data.</text>
</comment>
<dbReference type="Pfam" id="PF14269">
    <property type="entry name" value="Arylsulfotran_2"/>
    <property type="match status" value="1"/>
</dbReference>
<feature type="transmembrane region" description="Helical" evidence="2">
    <location>
        <begin position="527"/>
        <end position="547"/>
    </location>
</feature>
<proteinExistence type="predicted"/>
<feature type="region of interest" description="Disordered" evidence="1">
    <location>
        <begin position="820"/>
        <end position="844"/>
    </location>
</feature>
<gene>
    <name evidence="3" type="ORF">LTR77_002537</name>
</gene>
<keyword evidence="2" id="KW-1133">Transmembrane helix</keyword>
<dbReference type="Proteomes" id="UP001337655">
    <property type="component" value="Unassembled WGS sequence"/>
</dbReference>
<sequence>MALTPVLIAAVLLVMFSIHRLVLPVVVWFLPSLESFFYELAVFGVYREAKYVTLDVRVPHGNMVKWDDSCDDGLVFFAPFGASVKRPGPIIFDAKGELVWASESFETVMNFNAQKYKGKTYLTFWAGEKSGGEGSGTAFMLGSSYNVWKQIRAVGKELRTDLHEFAISDDGPALVSAIEDTFVDARLPSWWFFREGQWIEDSVFQEIDIETDELVFQWRSQDHFRPEDSYFWSPFAGYVRSLPFDFFHLNSVQKDSKGSFLVSSRHLHKIMYVNGTTGEVLWTLGGAQNVKGLTDLSGGLASSFEWQHHARWQSEDEGILTLMDNGAAGGFRGTAQYSKALMIKVDHANRTAELLHWYAPMGKTRSRSQGSVEVLPNGNVFVGWGPAAAWSEYNVEGDLLCEYHFAASSMFYWARVKSYRTFKVYDWKGEPDYPPTAKIKDGKVYVSWNGATEVKFWKLQGVYVDQSTMKEVEDDIEIYEKRGFESALILPKSSKYGHFRVAALDANQETIRTSRRAGEVESDGSKAHVYIGMLIVIAAAIGVWFLLKRWVWQSARGQNCREMSLPIPLARYRYNVAGAESVLSDSEADVHSVYDDSDFEDEAISAAPGHYKRHSISRVLIRHPRQRATSDAKSQQADEERVRRVSSGAPTSYVPLSIQPSQAEDTAPVLDAGPVIKPPPDYAAATANHEEEERRALALRALGYRDVEDFLIRTRADAFDSAHPLVRNGLLGERGTSDTRQEAAESAGDSHESASSSSDLYDRERGEATSLISEKPTGRQNEERPWKIRDLLRQHWCVVIMGVVTMCAVLSTALLARASQRPQTVDEEPSAFSPSEQTEPQLPHPRVVGCKWSNFQSTSAEFPWYTKDGELGTWNPFNLSFVEDIPELPRNIRFSGSITITEKDDFKVSESQLLVDVATTHGLKVPNIDYRSPTPGALELLQPHFKMQATQGCMDVAIRITVPFRYFDLDTVIVNTTHFDIIFEELETFKPKYDPWTDDWTSGCDLWNTTFHSSRGNITGHGWESQNTVVTTGEDGSIFGTWPMKDELTLKSKRGDIIVGVAPQNRSTDRDEDPFPWFRANQPTAKLSFGTESGNIQTEIIRSEGQAKVPNREFVVDVQSTSGDVEGVYLLGTNTSIKTGSGDMNIRLVPVYSNQTYLAFNAETTGNKTSYVWLMEPIIFLPDAREPISAAESPAETKKCLNVLHMQHLMQGGWLQYTLPDVWGGTAHLRSHTIQETIYNRDFLHVLENRTDFMSLRRDGGNASLDLESVEGGIYLDYYE</sequence>
<evidence type="ECO:0000256" key="2">
    <source>
        <dbReference type="SAM" id="Phobius"/>
    </source>
</evidence>
<name>A0AAV9PKV1_9PEZI</name>
<feature type="region of interest" description="Disordered" evidence="1">
    <location>
        <begin position="624"/>
        <end position="663"/>
    </location>
</feature>
<dbReference type="RefSeq" id="XP_064662551.1">
    <property type="nucleotide sequence ID" value="XM_064799796.1"/>
</dbReference>
<keyword evidence="2" id="KW-0812">Transmembrane</keyword>
<dbReference type="EMBL" id="JAVRRT010000003">
    <property type="protein sequence ID" value="KAK5173856.1"/>
    <property type="molecule type" value="Genomic_DNA"/>
</dbReference>
<evidence type="ECO:0000256" key="1">
    <source>
        <dbReference type="SAM" id="MobiDB-lite"/>
    </source>
</evidence>
<keyword evidence="4" id="KW-1185">Reference proteome</keyword>
<dbReference type="PANTHER" id="PTHR35340">
    <property type="entry name" value="PQQ ENZYME REPEAT PROTEIN-RELATED"/>
    <property type="match status" value="1"/>
</dbReference>
<evidence type="ECO:0008006" key="5">
    <source>
        <dbReference type="Google" id="ProtNLM"/>
    </source>
</evidence>
<dbReference type="PANTHER" id="PTHR35340:SF5">
    <property type="entry name" value="ASST-DOMAIN-CONTAINING PROTEIN"/>
    <property type="match status" value="1"/>
</dbReference>
<evidence type="ECO:0000313" key="3">
    <source>
        <dbReference type="EMBL" id="KAK5173856.1"/>
    </source>
</evidence>
<feature type="compositionally biased region" description="Basic and acidic residues" evidence="1">
    <location>
        <begin position="735"/>
        <end position="752"/>
    </location>
</feature>
<keyword evidence="2" id="KW-0472">Membrane</keyword>